<dbReference type="SUPFAM" id="SSF50156">
    <property type="entry name" value="PDZ domain-like"/>
    <property type="match status" value="1"/>
</dbReference>
<dbReference type="InterPro" id="IPR001478">
    <property type="entry name" value="PDZ"/>
</dbReference>
<dbReference type="AlphaFoldDB" id="A0A814FHA6"/>
<feature type="domain" description="PDZ" evidence="1">
    <location>
        <begin position="16"/>
        <end position="82"/>
    </location>
</feature>
<proteinExistence type="predicted"/>
<comment type="caution">
    <text evidence="2">The sequence shown here is derived from an EMBL/GenBank/DDBJ whole genome shotgun (WGS) entry which is preliminary data.</text>
</comment>
<name>A0A814FHA6_9BILA</name>
<evidence type="ECO:0000259" key="1">
    <source>
        <dbReference type="PROSITE" id="PS50106"/>
    </source>
</evidence>
<organism evidence="2 3">
    <name type="scientific">Brachionus calyciflorus</name>
    <dbReference type="NCBI Taxonomy" id="104777"/>
    <lineage>
        <taxon>Eukaryota</taxon>
        <taxon>Metazoa</taxon>
        <taxon>Spiralia</taxon>
        <taxon>Gnathifera</taxon>
        <taxon>Rotifera</taxon>
        <taxon>Eurotatoria</taxon>
        <taxon>Monogononta</taxon>
        <taxon>Pseudotrocha</taxon>
        <taxon>Ploima</taxon>
        <taxon>Brachionidae</taxon>
        <taxon>Brachionus</taxon>
    </lineage>
</organism>
<dbReference type="InterPro" id="IPR036034">
    <property type="entry name" value="PDZ_sf"/>
</dbReference>
<dbReference type="Proteomes" id="UP000663879">
    <property type="component" value="Unassembled WGS sequence"/>
</dbReference>
<gene>
    <name evidence="2" type="ORF">OXX778_LOCUS15400</name>
</gene>
<dbReference type="OrthoDB" id="438726at2759"/>
<dbReference type="PROSITE" id="PS50106">
    <property type="entry name" value="PDZ"/>
    <property type="match status" value="1"/>
</dbReference>
<keyword evidence="3" id="KW-1185">Reference proteome</keyword>
<accession>A0A814FHA6</accession>
<dbReference type="Gene3D" id="2.30.42.10">
    <property type="match status" value="1"/>
</dbReference>
<evidence type="ECO:0000313" key="3">
    <source>
        <dbReference type="Proteomes" id="UP000663879"/>
    </source>
</evidence>
<sequence>MIRTDNLPRKIPIPTLLKFKIKKDGPYEFVLEEFEDKIIITGIFEGGIIYKHGGPKVGDELLDVNNIKIKGKSLAKSVEILEHEISDSNRVIIVF</sequence>
<protein>
    <recommendedName>
        <fullName evidence="1">PDZ domain-containing protein</fullName>
    </recommendedName>
</protein>
<evidence type="ECO:0000313" key="2">
    <source>
        <dbReference type="EMBL" id="CAF0980634.1"/>
    </source>
</evidence>
<reference evidence="2" key="1">
    <citation type="submission" date="2021-02" db="EMBL/GenBank/DDBJ databases">
        <authorList>
            <person name="Nowell W R."/>
        </authorList>
    </citation>
    <scope>NUCLEOTIDE SEQUENCE</scope>
    <source>
        <strain evidence="2">Ploen Becks lab</strain>
    </source>
</reference>
<dbReference type="EMBL" id="CAJNOC010003392">
    <property type="protein sequence ID" value="CAF0980634.1"/>
    <property type="molecule type" value="Genomic_DNA"/>
</dbReference>